<dbReference type="AlphaFoldDB" id="A0A8S1HGF8"/>
<feature type="coiled-coil region" evidence="1">
    <location>
        <begin position="51"/>
        <end position="197"/>
    </location>
</feature>
<keyword evidence="1" id="KW-0175">Coiled coil</keyword>
<evidence type="ECO:0000256" key="1">
    <source>
        <dbReference type="SAM" id="Coils"/>
    </source>
</evidence>
<sequence length="452" mass="52933">MIAAPTASTRINEGRKKYEKSVEKHVDNVNAQLDHHLQLMKTNLFDSNKSLQEITTKNEKLAKNNEKIEEKIGKVQKEREKFLERLETLRKNEKEATKRFKNMEEMILQAENDSYQMKAQITRIATKKQDMSEKLVKTDKELEKILTKNEDLKKALEDLKQNEVHQESKNARFLNEIQSYERQVEDLREKIGLELEKKQIRKENSEQHTLLKNRKEVEVLYNEEEEESDREDIFSKGRRSQSLPRITEIRSSASSSGKSEMSKTSQPEETPHTDVDTYARFQLAKANDLREHLLEQKNSLQAELEKEDEAISHLQSQLNLIKLQSQEEKKSERQEKQLSANNDVAKAELNNLRSKARELNQKIMQLSGANDKEIEAKRIVLRKLKAKHHEAWMTLNALQKKLQLRVNQRDDAVDRARSVANLSTNVRNDRQREIVKLNRNIQEKERLLGLKG</sequence>
<accession>A0A8S1HGF8</accession>
<protein>
    <submittedName>
        <fullName evidence="3">Uncharacterized protein</fullName>
    </submittedName>
</protein>
<name>A0A8S1HGF8_9PELO</name>
<dbReference type="EMBL" id="CAJGYM010000058">
    <property type="protein sequence ID" value="CAD6195633.1"/>
    <property type="molecule type" value="Genomic_DNA"/>
</dbReference>
<evidence type="ECO:0000313" key="3">
    <source>
        <dbReference type="EMBL" id="CAD6195633.1"/>
    </source>
</evidence>
<feature type="region of interest" description="Disordered" evidence="2">
    <location>
        <begin position="222"/>
        <end position="275"/>
    </location>
</feature>
<reference evidence="3" key="1">
    <citation type="submission" date="2020-10" db="EMBL/GenBank/DDBJ databases">
        <authorList>
            <person name="Kikuchi T."/>
        </authorList>
    </citation>
    <scope>NUCLEOTIDE SEQUENCE</scope>
    <source>
        <strain evidence="3">NKZ352</strain>
    </source>
</reference>
<dbReference type="OrthoDB" id="5859423at2759"/>
<organism evidence="3 4">
    <name type="scientific">Caenorhabditis auriculariae</name>
    <dbReference type="NCBI Taxonomy" id="2777116"/>
    <lineage>
        <taxon>Eukaryota</taxon>
        <taxon>Metazoa</taxon>
        <taxon>Ecdysozoa</taxon>
        <taxon>Nematoda</taxon>
        <taxon>Chromadorea</taxon>
        <taxon>Rhabditida</taxon>
        <taxon>Rhabditina</taxon>
        <taxon>Rhabditomorpha</taxon>
        <taxon>Rhabditoidea</taxon>
        <taxon>Rhabditidae</taxon>
        <taxon>Peloderinae</taxon>
        <taxon>Caenorhabditis</taxon>
    </lineage>
</organism>
<dbReference type="Proteomes" id="UP000835052">
    <property type="component" value="Unassembled WGS sequence"/>
</dbReference>
<evidence type="ECO:0000313" key="4">
    <source>
        <dbReference type="Proteomes" id="UP000835052"/>
    </source>
</evidence>
<gene>
    <name evidence="3" type="ORF">CAUJ_LOCUS11552</name>
</gene>
<evidence type="ECO:0000256" key="2">
    <source>
        <dbReference type="SAM" id="MobiDB-lite"/>
    </source>
</evidence>
<feature type="coiled-coil region" evidence="1">
    <location>
        <begin position="283"/>
        <end position="369"/>
    </location>
</feature>
<proteinExistence type="predicted"/>
<comment type="caution">
    <text evidence="3">The sequence shown here is derived from an EMBL/GenBank/DDBJ whole genome shotgun (WGS) entry which is preliminary data.</text>
</comment>
<keyword evidence="4" id="KW-1185">Reference proteome</keyword>
<feature type="compositionally biased region" description="Low complexity" evidence="2">
    <location>
        <begin position="251"/>
        <end position="265"/>
    </location>
</feature>